<reference evidence="1 2" key="1">
    <citation type="submission" date="2014-10" db="EMBL/GenBank/DDBJ databases">
        <title>Characterization of a new ViI-like Erwinia amylovora bacteriophage.</title>
        <authorList>
            <person name="Lagonenko A.L."/>
            <person name="Valentovich L.N."/>
        </authorList>
    </citation>
    <scope>NUCLEOTIDE SEQUENCE [LARGE SCALE GENOMIC DNA]</scope>
</reference>
<protein>
    <submittedName>
        <fullName evidence="1">Uncharacterized protein</fullName>
    </submittedName>
</protein>
<dbReference type="RefSeq" id="YP_009147655.1">
    <property type="nucleotide sequence ID" value="NC_027340.1"/>
</dbReference>
<evidence type="ECO:0000313" key="1">
    <source>
        <dbReference type="EMBL" id="AIX13151.1"/>
    </source>
</evidence>
<evidence type="ECO:0000313" key="2">
    <source>
        <dbReference type="Proteomes" id="UP000030322"/>
    </source>
</evidence>
<dbReference type="EMBL" id="KP037007">
    <property type="protein sequence ID" value="AIX13151.1"/>
    <property type="molecule type" value="Genomic_DNA"/>
</dbReference>
<dbReference type="GeneID" id="24623270"/>
<dbReference type="KEGG" id="vg:24623270"/>
<gene>
    <name evidence="1" type="ORF">NW77_143</name>
</gene>
<proteinExistence type="predicted"/>
<dbReference type="OrthoDB" id="38365at10239"/>
<keyword evidence="2" id="KW-1185">Reference proteome</keyword>
<sequence length="86" mass="10467">MNYEFTDAMTILDMLFEYEEYMIRRRHSKNTRDGDWPSESEIHDEAESVINSYSNTELLRQMQFVLDERKNQRERREKEKLSVQAG</sequence>
<dbReference type="Proteomes" id="UP000030322">
    <property type="component" value="Segment"/>
</dbReference>
<organism evidence="1 2">
    <name type="scientific">Erwinia phage phiEa2809</name>
    <dbReference type="NCBI Taxonomy" id="1564096"/>
    <lineage>
        <taxon>Viruses</taxon>
        <taxon>Duplodnaviria</taxon>
        <taxon>Heunggongvirae</taxon>
        <taxon>Uroviricota</taxon>
        <taxon>Caudoviricetes</taxon>
        <taxon>Pantevenvirales</taxon>
        <taxon>Ackermannviridae</taxon>
        <taxon>Nezavisimistyvirus</taxon>
        <taxon>Nezavisimistyvirus Ea2809</taxon>
    </lineage>
</organism>
<name>A0A0A0YVN7_9CAUD</name>
<accession>A0A0A0YVN7</accession>